<evidence type="ECO:0000256" key="6">
    <source>
        <dbReference type="ARBA" id="ARBA00022723"/>
    </source>
</evidence>
<evidence type="ECO:0000256" key="4">
    <source>
        <dbReference type="ARBA" id="ARBA00022485"/>
    </source>
</evidence>
<evidence type="ECO:0000256" key="1">
    <source>
        <dbReference type="ARBA" id="ARBA00001942"/>
    </source>
</evidence>
<feature type="domain" description="Molybdopterin dinucleotide-binding" evidence="11">
    <location>
        <begin position="646"/>
        <end position="753"/>
    </location>
</feature>
<dbReference type="Proteomes" id="UP000257706">
    <property type="component" value="Unassembled WGS sequence"/>
</dbReference>
<dbReference type="InterPro" id="IPR006656">
    <property type="entry name" value="Mopterin_OxRdtase"/>
</dbReference>
<dbReference type="Gene3D" id="3.40.228.10">
    <property type="entry name" value="Dimethylsulfoxide Reductase, domain 2"/>
    <property type="match status" value="1"/>
</dbReference>
<comment type="cofactor">
    <cofactor evidence="2">
        <name>[4Fe-4S] cluster</name>
        <dbReference type="ChEBI" id="CHEBI:49883"/>
    </cofactor>
</comment>
<dbReference type="CDD" id="cd02767">
    <property type="entry name" value="MopB_ydeP"/>
    <property type="match status" value="1"/>
</dbReference>
<keyword evidence="4" id="KW-0004">4Fe-4S</keyword>
<evidence type="ECO:0000256" key="2">
    <source>
        <dbReference type="ARBA" id="ARBA00001966"/>
    </source>
</evidence>
<keyword evidence="7" id="KW-0560">Oxidoreductase</keyword>
<dbReference type="PIRSF" id="PIRSF000144">
    <property type="entry name" value="CbbBc"/>
    <property type="match status" value="1"/>
</dbReference>
<comment type="cofactor">
    <cofactor evidence="1">
        <name>Mo-bis(molybdopterin guanine dinucleotide)</name>
        <dbReference type="ChEBI" id="CHEBI:60539"/>
    </cofactor>
</comment>
<dbReference type="InterPro" id="IPR006657">
    <property type="entry name" value="MoPterin_dinucl-bd_dom"/>
</dbReference>
<dbReference type="Pfam" id="PF01568">
    <property type="entry name" value="Molydop_binding"/>
    <property type="match status" value="1"/>
</dbReference>
<evidence type="ECO:0000313" key="13">
    <source>
        <dbReference type="Proteomes" id="UP000257706"/>
    </source>
</evidence>
<dbReference type="PANTHER" id="PTHR43105">
    <property type="entry name" value="RESPIRATORY NITRATE REDUCTASE"/>
    <property type="match status" value="1"/>
</dbReference>
<comment type="caution">
    <text evidence="12">The sequence shown here is derived from an EMBL/GenBank/DDBJ whole genome shotgun (WGS) entry which is preliminary data.</text>
</comment>
<dbReference type="Gene3D" id="3.40.50.740">
    <property type="match status" value="1"/>
</dbReference>
<keyword evidence="9" id="KW-0411">Iron-sulfur</keyword>
<sequence length="776" mass="85760">MSRPLRHHPYDAPSGGWGSMQSLVRHASRQQVWGSALGELPRQNKPDGFMCVSCAWAKPAETHAAEFCENGAKATFWELTSKRATADFFARHTTEELRGWEDFDLENEGRLTCPMRHDPETDRYLPVSWDEAFAAIGRRLKTFDPDRVVFYASGRASLEASYMYQLFARIYGTNNLPDSSNMCHETTSKSLPKSIGVPVGTVELDDFEHTDCILAFGQNVGSNAPRMLHPLQRAAERGVSMLVFNPMRERGWLTFVDPQNPGQMLAGRPTRLASRYYQPRPAGDIAVMTGMAKTLLALDDAAQAAGEPRVLDQAFIDEHCHGFGDFERMVRKTGWDEIERNAGLTREAIEDAGRIYARAERAIAIYGMGLTQHRLGSDSVGMLVNLLLMRGQIGRIGTGILPVRGHSNVQGQRTVGIADAPALVPIDRLGEMYGFAPPRKKGFATVEACEAMLEDGVDAFIGLGGNFLRAVPDHARMEPAWGRLKLAVHVATRLNRSHLVTAEETYLLPCLGRLEEDVQAGGPQVVTMEDSTAHIHASRGRARPASPDLLSEIRIVAELAKATLSGAARVPWDDWVADYGRIRDAIARTFPEDFHDMNARMFTPGGFARPLAARDRRWNTDTGKANFRTPAALNASFDPDDDDTVFRLITLRSNDQFNTTIYGYRDRFRGIDGSRMVVMMNPEDVDRMGLVSGARVELTTVAEDGIPRRKAGLTLLAYDVPKGCLAAYYPECNVLVPLSHHERDSLTPAAKSVPVRIAAEVGDARVRGGRPQIEAM</sequence>
<keyword evidence="8" id="KW-0408">Iron</keyword>
<evidence type="ECO:0000256" key="7">
    <source>
        <dbReference type="ARBA" id="ARBA00023002"/>
    </source>
</evidence>
<evidence type="ECO:0000256" key="5">
    <source>
        <dbReference type="ARBA" id="ARBA00022505"/>
    </source>
</evidence>
<evidence type="ECO:0000256" key="3">
    <source>
        <dbReference type="ARBA" id="ARBA00010312"/>
    </source>
</evidence>
<dbReference type="InterPro" id="IPR041953">
    <property type="entry name" value="YdeP_MopB"/>
</dbReference>
<dbReference type="GO" id="GO:0051539">
    <property type="term" value="F:4 iron, 4 sulfur cluster binding"/>
    <property type="evidence" value="ECO:0007669"/>
    <property type="project" value="UniProtKB-KW"/>
</dbReference>
<protein>
    <submittedName>
        <fullName evidence="12">Formate dehydrogenase</fullName>
    </submittedName>
</protein>
<dbReference type="GO" id="GO:0045333">
    <property type="term" value="P:cellular respiration"/>
    <property type="evidence" value="ECO:0007669"/>
    <property type="project" value="UniProtKB-ARBA"/>
</dbReference>
<evidence type="ECO:0000256" key="9">
    <source>
        <dbReference type="ARBA" id="ARBA00023014"/>
    </source>
</evidence>
<dbReference type="GO" id="GO:0043546">
    <property type="term" value="F:molybdopterin cofactor binding"/>
    <property type="evidence" value="ECO:0007669"/>
    <property type="project" value="InterPro"/>
</dbReference>
<dbReference type="Pfam" id="PF00384">
    <property type="entry name" value="Molybdopterin"/>
    <property type="match status" value="1"/>
</dbReference>
<dbReference type="AlphaFoldDB" id="A0A3B9INV6"/>
<evidence type="ECO:0000313" key="12">
    <source>
        <dbReference type="EMBL" id="HAE49007.1"/>
    </source>
</evidence>
<dbReference type="EMBL" id="DMAI01000269">
    <property type="protein sequence ID" value="HAE49007.1"/>
    <property type="molecule type" value="Genomic_DNA"/>
</dbReference>
<keyword evidence="6" id="KW-0479">Metal-binding</keyword>
<gene>
    <name evidence="12" type="ORF">DCK97_16435</name>
</gene>
<evidence type="ECO:0000256" key="8">
    <source>
        <dbReference type="ARBA" id="ARBA00023004"/>
    </source>
</evidence>
<dbReference type="GO" id="GO:1990204">
    <property type="term" value="C:oxidoreductase complex"/>
    <property type="evidence" value="ECO:0007669"/>
    <property type="project" value="UniProtKB-ARBA"/>
</dbReference>
<keyword evidence="5" id="KW-0500">Molybdenum</keyword>
<name>A0A3B9INV6_9PROT</name>
<reference evidence="12 13" key="1">
    <citation type="journal article" date="2018" name="Nat. Biotechnol.">
        <title>A standardized bacterial taxonomy based on genome phylogeny substantially revises the tree of life.</title>
        <authorList>
            <person name="Parks D.H."/>
            <person name="Chuvochina M."/>
            <person name="Waite D.W."/>
            <person name="Rinke C."/>
            <person name="Skarshewski A."/>
            <person name="Chaumeil P.A."/>
            <person name="Hugenholtz P."/>
        </authorList>
    </citation>
    <scope>NUCLEOTIDE SEQUENCE [LARGE SCALE GENOMIC DNA]</scope>
    <source>
        <strain evidence="12">UBA8739</strain>
    </source>
</reference>
<organism evidence="12 13">
    <name type="scientific">Tistrella mobilis</name>
    <dbReference type="NCBI Taxonomy" id="171437"/>
    <lineage>
        <taxon>Bacteria</taxon>
        <taxon>Pseudomonadati</taxon>
        <taxon>Pseudomonadota</taxon>
        <taxon>Alphaproteobacteria</taxon>
        <taxon>Geminicoccales</taxon>
        <taxon>Geminicoccaceae</taxon>
        <taxon>Tistrella</taxon>
    </lineage>
</organism>
<evidence type="ECO:0000259" key="11">
    <source>
        <dbReference type="Pfam" id="PF01568"/>
    </source>
</evidence>
<dbReference type="NCBIfam" id="TIGR01701">
    <property type="entry name" value="Fdhalpha-like"/>
    <property type="match status" value="1"/>
</dbReference>
<dbReference type="InterPro" id="IPR009010">
    <property type="entry name" value="Asp_de-COase-like_dom_sf"/>
</dbReference>
<dbReference type="InterPro" id="IPR010046">
    <property type="entry name" value="Mopterin_OxRdtse_a_bac"/>
</dbReference>
<dbReference type="SUPFAM" id="SSF50692">
    <property type="entry name" value="ADC-like"/>
    <property type="match status" value="1"/>
</dbReference>
<dbReference type="InterPro" id="IPR037951">
    <property type="entry name" value="MopB_CT_YdeP"/>
</dbReference>
<dbReference type="GO" id="GO:0030151">
    <property type="term" value="F:molybdenum ion binding"/>
    <property type="evidence" value="ECO:0007669"/>
    <property type="project" value="InterPro"/>
</dbReference>
<feature type="domain" description="Molybdopterin oxidoreductase" evidence="10">
    <location>
        <begin position="110"/>
        <end position="408"/>
    </location>
</feature>
<dbReference type="GO" id="GO:0016020">
    <property type="term" value="C:membrane"/>
    <property type="evidence" value="ECO:0007669"/>
    <property type="project" value="TreeGrafter"/>
</dbReference>
<dbReference type="GO" id="GO:0008863">
    <property type="term" value="F:formate dehydrogenase (NAD+) activity"/>
    <property type="evidence" value="ECO:0007669"/>
    <property type="project" value="InterPro"/>
</dbReference>
<dbReference type="PANTHER" id="PTHR43105:SF4">
    <property type="entry name" value="PROTEIN YDEP"/>
    <property type="match status" value="1"/>
</dbReference>
<comment type="similarity">
    <text evidence="3">Belongs to the prokaryotic molybdopterin-containing oxidoreductase family.</text>
</comment>
<dbReference type="SUPFAM" id="SSF53706">
    <property type="entry name" value="Formate dehydrogenase/DMSO reductase, domains 1-3"/>
    <property type="match status" value="1"/>
</dbReference>
<proteinExistence type="inferred from homology"/>
<accession>A0A3B9INV6</accession>
<dbReference type="InterPro" id="IPR050123">
    <property type="entry name" value="Prok_molybdopt-oxidoreductase"/>
</dbReference>
<evidence type="ECO:0000259" key="10">
    <source>
        <dbReference type="Pfam" id="PF00384"/>
    </source>
</evidence>
<dbReference type="CDD" id="cd02787">
    <property type="entry name" value="MopB_CT_ydeP"/>
    <property type="match status" value="1"/>
</dbReference>